<feature type="domain" description="Dyp-type peroxidase C-terminal" evidence="15">
    <location>
        <begin position="244"/>
        <end position="424"/>
    </location>
</feature>
<keyword evidence="2 13" id="KW-0575">Peroxidase</keyword>
<dbReference type="InterPro" id="IPR006313">
    <property type="entry name" value="EfeB/EfeN"/>
</dbReference>
<dbReference type="GO" id="GO:0005829">
    <property type="term" value="C:cytosol"/>
    <property type="evidence" value="ECO:0007669"/>
    <property type="project" value="TreeGrafter"/>
</dbReference>
<dbReference type="PANTHER" id="PTHR30521:SF4">
    <property type="entry name" value="DEFERROCHELATASE"/>
    <property type="match status" value="1"/>
</dbReference>
<evidence type="ECO:0000256" key="3">
    <source>
        <dbReference type="ARBA" id="ARBA00022617"/>
    </source>
</evidence>
<dbReference type="GO" id="GO:0004601">
    <property type="term" value="F:peroxidase activity"/>
    <property type="evidence" value="ECO:0007669"/>
    <property type="project" value="UniProtKB-KW"/>
</dbReference>
<dbReference type="GO" id="GO:0030313">
    <property type="term" value="C:cell envelope"/>
    <property type="evidence" value="ECO:0007669"/>
    <property type="project" value="UniProtKB-SubCell"/>
</dbReference>
<evidence type="ECO:0000256" key="4">
    <source>
        <dbReference type="ARBA" id="ARBA00022723"/>
    </source>
</evidence>
<dbReference type="NCBIfam" id="TIGR01412">
    <property type="entry name" value="tat_substr_1"/>
    <property type="match status" value="1"/>
</dbReference>
<comment type="cofactor">
    <cofactor evidence="13">
        <name>heme b</name>
        <dbReference type="ChEBI" id="CHEBI:60344"/>
    </cofactor>
    <text evidence="13">Binds 1 heme b (iron(II)-protoporphyrin IX) group non-covalently per subunit.</text>
</comment>
<evidence type="ECO:0000256" key="12">
    <source>
        <dbReference type="ARBA" id="ARBA00048856"/>
    </source>
</evidence>
<keyword evidence="8" id="KW-0456">Lyase</keyword>
<gene>
    <name evidence="16" type="ORF">SAMN04488085_114140</name>
</gene>
<evidence type="ECO:0000313" key="17">
    <source>
        <dbReference type="Proteomes" id="UP000199152"/>
    </source>
</evidence>
<evidence type="ECO:0000256" key="6">
    <source>
        <dbReference type="ARBA" id="ARBA00023002"/>
    </source>
</evidence>
<keyword evidence="3 13" id="KW-0349">Heme</keyword>
<evidence type="ECO:0000256" key="1">
    <source>
        <dbReference type="ARBA" id="ARBA00004196"/>
    </source>
</evidence>
<comment type="function">
    <text evidence="13">Involved in the recovery of exogenous heme iron. Extracts iron from heme while preserving the protoporphyrin ring intact.</text>
</comment>
<evidence type="ECO:0000256" key="11">
    <source>
        <dbReference type="ARBA" id="ARBA00033775"/>
    </source>
</evidence>
<accession>A0A1I4JBW4</accession>
<comment type="similarity">
    <text evidence="9 13">Belongs to the DyP-type peroxidase family.</text>
</comment>
<evidence type="ECO:0000256" key="8">
    <source>
        <dbReference type="ARBA" id="ARBA00023239"/>
    </source>
</evidence>
<comment type="catalytic activity">
    <reaction evidence="12">
        <text>heme b + 2 H(+) = protoporphyrin IX + Fe(2+)</text>
        <dbReference type="Rhea" id="RHEA:22584"/>
        <dbReference type="ChEBI" id="CHEBI:15378"/>
        <dbReference type="ChEBI" id="CHEBI:29033"/>
        <dbReference type="ChEBI" id="CHEBI:57306"/>
        <dbReference type="ChEBI" id="CHEBI:60344"/>
        <dbReference type="EC" id="4.98.1.1"/>
    </reaction>
    <physiologicalReaction direction="left-to-right" evidence="12">
        <dbReference type="Rhea" id="RHEA:22585"/>
    </physiologicalReaction>
</comment>
<evidence type="ECO:0000256" key="13">
    <source>
        <dbReference type="RuleBase" id="RU365017"/>
    </source>
</evidence>
<comment type="subcellular location">
    <subcellularLocation>
        <location evidence="1">Cell envelope</location>
    </subcellularLocation>
</comment>
<keyword evidence="5" id="KW-0732">Signal</keyword>
<dbReference type="InterPro" id="IPR011008">
    <property type="entry name" value="Dimeric_a/b-barrel"/>
</dbReference>
<dbReference type="InterPro" id="IPR048328">
    <property type="entry name" value="Dyp_perox_C"/>
</dbReference>
<dbReference type="InterPro" id="IPR048327">
    <property type="entry name" value="Dyp_perox_N"/>
</dbReference>
<dbReference type="RefSeq" id="WP_245753746.1">
    <property type="nucleotide sequence ID" value="NZ_FOSW01000014.1"/>
</dbReference>
<sequence>MTEHDAAAPRPAGVSRRRLLGLAGAGTAGVLAAGAAGGLIGRVTAEDASALAPAAPAGPASADAVEFTGPIQAGIVTPAQERLHFVAFDVLTDSRDDLAGMLRTWTAAARRLTAGRGAGPVGAADGAPAAVPDDTGETLGLPASGLTLTIGFGPTLFTTADGRDPFGLASRRPPPLVELPAFDGDEIDPAISGGDLCIQACANDPQVAVHAVRNLIRLGQGVVRVRWTQLGFGRTSSTTTGQETPRNLFGFKDGTNNLKAEAAEALDRFVWVAPGDGVDWMVGGTYLVTRRIRMLLEAFDETPLGEQEAVIGRAKGSGAPLGRRAEFDPVDLTAQADGRPAIPETSHVFLSHPNTAGTAILRRGYSFVDGTDGEGRLDAGLFFIAFQRDPATGFVQVQRKLRTDAMNEYIRHTSSAVFACPPGVQGDDDWWGRTLFEG</sequence>
<keyword evidence="6 13" id="KW-0560">Oxidoreductase</keyword>
<dbReference type="Pfam" id="PF20628">
    <property type="entry name" value="Dyp_perox_C"/>
    <property type="match status" value="1"/>
</dbReference>
<dbReference type="GO" id="GO:0033212">
    <property type="term" value="P:iron import into cell"/>
    <property type="evidence" value="ECO:0007669"/>
    <property type="project" value="InterPro"/>
</dbReference>
<dbReference type="PROSITE" id="PS51318">
    <property type="entry name" value="TAT"/>
    <property type="match status" value="1"/>
</dbReference>
<dbReference type="InterPro" id="IPR006311">
    <property type="entry name" value="TAT_signal"/>
</dbReference>
<dbReference type="GO" id="GO:0020037">
    <property type="term" value="F:heme binding"/>
    <property type="evidence" value="ECO:0007669"/>
    <property type="project" value="InterPro"/>
</dbReference>
<evidence type="ECO:0000256" key="7">
    <source>
        <dbReference type="ARBA" id="ARBA00023004"/>
    </source>
</evidence>
<evidence type="ECO:0000256" key="10">
    <source>
        <dbReference type="ARBA" id="ARBA00033771"/>
    </source>
</evidence>
<dbReference type="EC" id="1.11.1.-" evidence="13"/>
<reference evidence="17" key="1">
    <citation type="submission" date="2016-10" db="EMBL/GenBank/DDBJ databases">
        <authorList>
            <person name="Varghese N."/>
            <person name="Submissions S."/>
        </authorList>
    </citation>
    <scope>NUCLEOTIDE SEQUENCE [LARGE SCALE GENOMIC DNA]</scope>
    <source>
        <strain evidence="17">DSM 45317</strain>
    </source>
</reference>
<feature type="domain" description="Dyp-type peroxidase N-terminal" evidence="14">
    <location>
        <begin position="72"/>
        <end position="232"/>
    </location>
</feature>
<dbReference type="GO" id="GO:0046872">
    <property type="term" value="F:metal ion binding"/>
    <property type="evidence" value="ECO:0007669"/>
    <property type="project" value="UniProtKB-KW"/>
</dbReference>
<keyword evidence="17" id="KW-1185">Reference proteome</keyword>
<evidence type="ECO:0000256" key="5">
    <source>
        <dbReference type="ARBA" id="ARBA00022729"/>
    </source>
</evidence>
<evidence type="ECO:0000313" key="16">
    <source>
        <dbReference type="EMBL" id="SFL64030.1"/>
    </source>
</evidence>
<dbReference type="SUPFAM" id="SSF54909">
    <property type="entry name" value="Dimeric alpha+beta barrel"/>
    <property type="match status" value="1"/>
</dbReference>
<dbReference type="GO" id="GO:0004325">
    <property type="term" value="F:ferrochelatase activity"/>
    <property type="evidence" value="ECO:0007669"/>
    <property type="project" value="UniProtKB-EC"/>
</dbReference>
<name>A0A1I4JBW4_9ACTN</name>
<dbReference type="AlphaFoldDB" id="A0A1I4JBW4"/>
<dbReference type="PANTHER" id="PTHR30521">
    <property type="entry name" value="DEFERROCHELATASE/PEROXIDASE"/>
    <property type="match status" value="1"/>
</dbReference>
<organism evidence="16 17">
    <name type="scientific">Geodermatophilus ruber</name>
    <dbReference type="NCBI Taxonomy" id="504800"/>
    <lineage>
        <taxon>Bacteria</taxon>
        <taxon>Bacillati</taxon>
        <taxon>Actinomycetota</taxon>
        <taxon>Actinomycetes</taxon>
        <taxon>Geodermatophilales</taxon>
        <taxon>Geodermatophilaceae</taxon>
        <taxon>Geodermatophilus</taxon>
    </lineage>
</organism>
<dbReference type="NCBIfam" id="TIGR01413">
    <property type="entry name" value="Dyp_perox_fam"/>
    <property type="match status" value="1"/>
</dbReference>
<dbReference type="STRING" id="504800.SAMN04488085_114140"/>
<proteinExistence type="inferred from homology"/>
<dbReference type="PROSITE" id="PS51404">
    <property type="entry name" value="DYP_PEROXIDASE"/>
    <property type="match status" value="1"/>
</dbReference>
<dbReference type="Proteomes" id="UP000199152">
    <property type="component" value="Unassembled WGS sequence"/>
</dbReference>
<dbReference type="Pfam" id="PF04261">
    <property type="entry name" value="Dyp_perox_N"/>
    <property type="match status" value="1"/>
</dbReference>
<dbReference type="EMBL" id="FOSW01000014">
    <property type="protein sequence ID" value="SFL64030.1"/>
    <property type="molecule type" value="Genomic_DNA"/>
</dbReference>
<keyword evidence="4 13" id="KW-0479">Metal-binding</keyword>
<protein>
    <recommendedName>
        <fullName evidence="10 13">Deferrochelatase</fullName>
        <ecNumber evidence="13">1.11.1.-</ecNumber>
    </recommendedName>
    <alternativeName>
        <fullName evidence="11 13">Peroxidase EfeB</fullName>
    </alternativeName>
</protein>
<evidence type="ECO:0000256" key="9">
    <source>
        <dbReference type="ARBA" id="ARBA00025737"/>
    </source>
</evidence>
<dbReference type="InParanoid" id="A0A1I4JBW4"/>
<evidence type="ECO:0000256" key="2">
    <source>
        <dbReference type="ARBA" id="ARBA00022559"/>
    </source>
</evidence>
<keyword evidence="7 13" id="KW-0408">Iron</keyword>
<evidence type="ECO:0000259" key="14">
    <source>
        <dbReference type="Pfam" id="PF04261"/>
    </source>
</evidence>
<dbReference type="InterPro" id="IPR006314">
    <property type="entry name" value="Dyp_peroxidase"/>
</dbReference>
<evidence type="ECO:0000259" key="15">
    <source>
        <dbReference type="Pfam" id="PF20628"/>
    </source>
</evidence>